<dbReference type="EMBL" id="CAXDID020000315">
    <property type="protein sequence ID" value="CAL6075567.1"/>
    <property type="molecule type" value="Genomic_DNA"/>
</dbReference>
<evidence type="ECO:0000313" key="2">
    <source>
        <dbReference type="EMBL" id="CAI9919540.1"/>
    </source>
</evidence>
<reference evidence="2" key="1">
    <citation type="submission" date="2023-06" db="EMBL/GenBank/DDBJ databases">
        <authorList>
            <person name="Kurt Z."/>
        </authorList>
    </citation>
    <scope>NUCLEOTIDE SEQUENCE</scope>
</reference>
<feature type="coiled-coil region" evidence="1">
    <location>
        <begin position="649"/>
        <end position="676"/>
    </location>
</feature>
<evidence type="ECO:0000313" key="4">
    <source>
        <dbReference type="Proteomes" id="UP001642409"/>
    </source>
</evidence>
<organism evidence="2">
    <name type="scientific">Hexamita inflata</name>
    <dbReference type="NCBI Taxonomy" id="28002"/>
    <lineage>
        <taxon>Eukaryota</taxon>
        <taxon>Metamonada</taxon>
        <taxon>Diplomonadida</taxon>
        <taxon>Hexamitidae</taxon>
        <taxon>Hexamitinae</taxon>
        <taxon>Hexamita</taxon>
    </lineage>
</organism>
<protein>
    <submittedName>
        <fullName evidence="3">Hypothetical_protein</fullName>
    </submittedName>
</protein>
<keyword evidence="1" id="KW-0175">Coiled coil</keyword>
<reference evidence="3 4" key="2">
    <citation type="submission" date="2024-07" db="EMBL/GenBank/DDBJ databases">
        <authorList>
            <person name="Akdeniz Z."/>
        </authorList>
    </citation>
    <scope>NUCLEOTIDE SEQUENCE [LARGE SCALE GENOMIC DNA]</scope>
</reference>
<dbReference type="AlphaFoldDB" id="A0AA86TJS8"/>
<sequence length="1020" mass="119047">MTTVQNTLLNPVHGCDDNKTHENIDYVQQLYTPVQNLQPQDDKESVKEKVITSLSLGDEFKLIMKYLDTDEIIDNKIDDNIDKFNRSQKDQQKFDLEIHSYLQNYLKQQRKNQKIKTLLVQMVTLKMNQGEIQSLEDLLLTLKIEIFSEVKNRQNIVQICQAIKMINPVEVIDYLNTQFADLLPPYACHTMEVFKVQLSKICSIDVQKNLDKILKLPELKNQTNIETLCDTNEDEFKELGLNRLNANYLFKYLQYYKAISVPFQIYMKTDYKDISKLTVEELMTELENKVLLKNEHKKEVQNLKSWNQFKNQLQAKNTSLDNILDFNILRENRLEKNTLKSEDFVILTINGYDEEKTVFSNACVTYSQLFNNIIKIKAEPEGELEYIGWQEHWETVIDYVQDHVLSESLQPFDLLCVMGGPRSGKTSSMVLSAIFMSFFVDMIRPQKENRHFQQKFTKIIKIDCKEYESQELYIKMQSIYDTINILIPQTVEHQDKFKLLLQTNACNGKLANVLLAIQDMFINAKCYFVVYWDEIQFLKYENFVKISDSDERTLGNFYKALMVSLYSPCQHLMSASLSVALLTILQAVPVNGKDILGCRHAIVTSSKNSEMQLNLVSQVQKLKQDNLDILKQTCNILKEYRLPCTCANVKQVLTEFNQEKNLKQNLQQNVKYHKEQKNKIALTWIDESITSMTKYHKEIYNLMVGTATPPGLLLEKLCYFDKETDEYTLRDTSLLSSMKEKFKSLNQNTLVQNEYTQVMQTIILQDLGNMIQELNCSSKKQRGNIDAQVNNIWKRANTSVDDKIVNNDIQKDNTEKDQQFKKYFCHNAELGTKRFLLTQAKRTQEQNNDDKRYYMRTNSPHQSQIDTYDQSIINQNVLIEKLQKELNDFKKITNKQQIENANITWKSGVQIIKMFQNAFCHNTIEWKLTNLNNLAEIISRSNITLADVLKDMLKIIQPLYDALYTPEQGEDEQKNVPLIEQRKTEQTCQTTIIVKDDNQQRAKIALKPKFAFTSSASRVE</sequence>
<comment type="caution">
    <text evidence="2">The sequence shown here is derived from an EMBL/GenBank/DDBJ whole genome shotgun (WGS) entry which is preliminary data.</text>
</comment>
<gene>
    <name evidence="3" type="ORF">HINF_LOCUS57268</name>
    <name evidence="2" type="ORF">HINF_LOCUS7185</name>
</gene>
<evidence type="ECO:0000313" key="3">
    <source>
        <dbReference type="EMBL" id="CAL6075567.1"/>
    </source>
</evidence>
<dbReference type="Proteomes" id="UP001642409">
    <property type="component" value="Unassembled WGS sequence"/>
</dbReference>
<evidence type="ECO:0000256" key="1">
    <source>
        <dbReference type="SAM" id="Coils"/>
    </source>
</evidence>
<name>A0AA86TJS8_9EUKA</name>
<proteinExistence type="predicted"/>
<accession>A0AA86TJS8</accession>
<dbReference type="EMBL" id="CATOUU010000181">
    <property type="protein sequence ID" value="CAI9919540.1"/>
    <property type="molecule type" value="Genomic_DNA"/>
</dbReference>
<keyword evidence="4" id="KW-1185">Reference proteome</keyword>